<evidence type="ECO:0000256" key="6">
    <source>
        <dbReference type="ARBA" id="ARBA00023069"/>
    </source>
</evidence>
<evidence type="ECO:0000313" key="16">
    <source>
        <dbReference type="Proteomes" id="UP000694394"/>
    </source>
</evidence>
<keyword evidence="6" id="KW-0969">Cilium</keyword>
<dbReference type="InterPro" id="IPR036322">
    <property type="entry name" value="WD40_repeat_dom_sf"/>
</dbReference>
<feature type="repeat" description="WD" evidence="14">
    <location>
        <begin position="29"/>
        <end position="62"/>
    </location>
</feature>
<dbReference type="InterPro" id="IPR015943">
    <property type="entry name" value="WD40/YVTN_repeat-like_dom_sf"/>
</dbReference>
<dbReference type="GO" id="GO:0005858">
    <property type="term" value="C:axonemal dynein complex"/>
    <property type="evidence" value="ECO:0007669"/>
    <property type="project" value="TreeGrafter"/>
</dbReference>
<dbReference type="GeneTree" id="ENSGT00940000156209"/>
<dbReference type="Pfam" id="PF00400">
    <property type="entry name" value="WD40"/>
    <property type="match status" value="2"/>
</dbReference>
<keyword evidence="5" id="KW-0282">Flagellum</keyword>
<dbReference type="PANTHER" id="PTHR12442:SF12">
    <property type="entry name" value="DYNEIN AXONEMAL INTERMEDIATE CHAIN 4"/>
    <property type="match status" value="1"/>
</dbReference>
<evidence type="ECO:0000256" key="12">
    <source>
        <dbReference type="ARBA" id="ARBA00057635"/>
    </source>
</evidence>
<reference evidence="15" key="2">
    <citation type="submission" date="2025-08" db="UniProtKB">
        <authorList>
            <consortium name="Ensembl"/>
        </authorList>
    </citation>
    <scope>IDENTIFICATION</scope>
</reference>
<evidence type="ECO:0000256" key="4">
    <source>
        <dbReference type="ARBA" id="ARBA00022737"/>
    </source>
</evidence>
<keyword evidence="16" id="KW-1185">Reference proteome</keyword>
<dbReference type="SUPFAM" id="SSF50978">
    <property type="entry name" value="WD40 repeat-like"/>
    <property type="match status" value="1"/>
</dbReference>
<name>A0A8C5XVB7_MICMU</name>
<evidence type="ECO:0000313" key="15">
    <source>
        <dbReference type="Ensembl" id="ENSMICP00000041847.1"/>
    </source>
</evidence>
<dbReference type="Ensembl" id="ENSMICT00000064999.1">
    <property type="protein sequence ID" value="ENSMICP00000041847.1"/>
    <property type="gene ID" value="ENSMICG00000043215.1"/>
</dbReference>
<dbReference type="AlphaFoldDB" id="A0A8C5XVB7"/>
<dbReference type="EMBL" id="ABDC03001321">
    <property type="status" value="NOT_ANNOTATED_CDS"/>
    <property type="molecule type" value="Genomic_DNA"/>
</dbReference>
<protein>
    <recommendedName>
        <fullName evidence="10">Dynein axonemal intermediate chain 4</fullName>
    </recommendedName>
    <alternativeName>
        <fullName evidence="11">WD repeat-containing protein 78</fullName>
    </alternativeName>
</protein>
<evidence type="ECO:0000256" key="1">
    <source>
        <dbReference type="ARBA" id="ARBA00004611"/>
    </source>
</evidence>
<dbReference type="Gene3D" id="2.130.10.10">
    <property type="entry name" value="YVTN repeat-like/Quinoprotein amine dehydrogenase"/>
    <property type="match status" value="1"/>
</dbReference>
<evidence type="ECO:0000256" key="9">
    <source>
        <dbReference type="ARBA" id="ARBA00024190"/>
    </source>
</evidence>
<organism evidence="15 16">
    <name type="scientific">Microcebus murinus</name>
    <name type="common">Gray mouse lemur</name>
    <name type="synonym">Lemur murinus</name>
    <dbReference type="NCBI Taxonomy" id="30608"/>
    <lineage>
        <taxon>Eukaryota</taxon>
        <taxon>Metazoa</taxon>
        <taxon>Chordata</taxon>
        <taxon>Craniata</taxon>
        <taxon>Vertebrata</taxon>
        <taxon>Euteleostomi</taxon>
        <taxon>Mammalia</taxon>
        <taxon>Eutheria</taxon>
        <taxon>Euarchontoglires</taxon>
        <taxon>Primates</taxon>
        <taxon>Strepsirrhini</taxon>
        <taxon>Lemuriformes</taxon>
        <taxon>Cheirogaleidae</taxon>
        <taxon>Microcebus</taxon>
    </lineage>
</organism>
<feature type="repeat" description="WD" evidence="14">
    <location>
        <begin position="79"/>
        <end position="105"/>
    </location>
</feature>
<dbReference type="InterPro" id="IPR050687">
    <property type="entry name" value="Dynein_IC"/>
</dbReference>
<dbReference type="PROSITE" id="PS50082">
    <property type="entry name" value="WD_REPEATS_2"/>
    <property type="match status" value="2"/>
</dbReference>
<dbReference type="SMART" id="SM00320">
    <property type="entry name" value="WD40"/>
    <property type="match status" value="3"/>
</dbReference>
<evidence type="ECO:0000256" key="3">
    <source>
        <dbReference type="ARBA" id="ARBA00022574"/>
    </source>
</evidence>
<dbReference type="InterPro" id="IPR001680">
    <property type="entry name" value="WD40_rpt"/>
</dbReference>
<sequence>DTNIYLAGTEEGHIHKCSCSYNEQYLETYRGHKGPVYKVTWNPFCHDVFLSCSADWGLIIWQQDNIKPFLSFYPTTYVVYDVAWSPKSAYIFAAANESRVEIWDLHISTLDPLIVHVANPGVKFTTILFAKQTDCLLVGDSDGQVAVYELRNMPTALDSKGTRDIQETMIKSSSHKEQNNKLL</sequence>
<reference evidence="15" key="1">
    <citation type="submission" date="2016-12" db="EMBL/GenBank/DDBJ databases">
        <title>Mouse lemur reference genome and diversity panel.</title>
        <authorList>
            <person name="Harris R."/>
            <person name="Larsen P."/>
            <person name="Liu Y."/>
            <person name="Hughes D.S."/>
            <person name="Murali S."/>
            <person name="Raveendran M."/>
            <person name="Korchina V."/>
            <person name="Wang M."/>
            <person name="Jhangiani S."/>
            <person name="Bandaranaike D."/>
            <person name="Bellair M."/>
            <person name="Blankenburg K."/>
            <person name="Chao H."/>
            <person name="Dahdouli M."/>
            <person name="Dinh H."/>
            <person name="Doddapaneni H."/>
            <person name="English A."/>
            <person name="Firestine M."/>
            <person name="Gnanaolivu R."/>
            <person name="Gross S."/>
            <person name="Hernandez B."/>
            <person name="Javaid M."/>
            <person name="Jayaseelan J."/>
            <person name="Jones J."/>
            <person name="Khan Z."/>
            <person name="Kovar C."/>
            <person name="Kurapati P."/>
            <person name="Le B."/>
            <person name="Lee S."/>
            <person name="Li M."/>
            <person name="Mathew T."/>
            <person name="Narasimhan A."/>
            <person name="Ngo D."/>
            <person name="Nguyen L."/>
            <person name="Okwuonu G."/>
            <person name="Ongeri F."/>
            <person name="Osuji N."/>
            <person name="Pu L.-L."/>
            <person name="Puazo M."/>
            <person name="Quiroz J."/>
            <person name="Raj R."/>
            <person name="Rajbhandari K."/>
            <person name="Reid J.G."/>
            <person name="Santibanez J."/>
            <person name="Sexton D."/>
            <person name="Skinner E."/>
            <person name="Vee V."/>
            <person name="Weissenberger G."/>
            <person name="Wu Y."/>
            <person name="Xin Y."/>
            <person name="Han Y."/>
            <person name="Campbell C."/>
            <person name="Brown A."/>
            <person name="Sullivan B."/>
            <person name="Shelton J."/>
            <person name="Brown S."/>
            <person name="Dudchenko O."/>
            <person name="Machol I."/>
            <person name="Durand N."/>
            <person name="Shamim M."/>
            <person name="Lieberman A."/>
            <person name="Muzny D.M."/>
            <person name="Richards S."/>
            <person name="Yoder A."/>
            <person name="Worley K.C."/>
            <person name="Rogers J."/>
            <person name="Gibbs R.A."/>
        </authorList>
    </citation>
    <scope>NUCLEOTIDE SEQUENCE [LARGE SCALE GENOMIC DNA]</scope>
</reference>
<keyword evidence="4" id="KW-0677">Repeat</keyword>
<dbReference type="GO" id="GO:0045503">
    <property type="term" value="F:dynein light chain binding"/>
    <property type="evidence" value="ECO:0007669"/>
    <property type="project" value="TreeGrafter"/>
</dbReference>
<keyword evidence="3 14" id="KW-0853">WD repeat</keyword>
<comment type="function">
    <text evidence="12">Plays a critical role in the assembly of axonemal dynein complex, thereby playing a role in ciliary motility.</text>
</comment>
<evidence type="ECO:0000256" key="11">
    <source>
        <dbReference type="ARBA" id="ARBA00041557"/>
    </source>
</evidence>
<keyword evidence="7" id="KW-0206">Cytoskeleton</keyword>
<proteinExistence type="predicted"/>
<evidence type="ECO:0000256" key="14">
    <source>
        <dbReference type="PROSITE-ProRule" id="PRU00221"/>
    </source>
</evidence>
<dbReference type="FunFam" id="2.130.10.10:FF:000373">
    <property type="entry name" value="WD repeat domain 78"/>
    <property type="match status" value="1"/>
</dbReference>
<dbReference type="Proteomes" id="UP000694394">
    <property type="component" value="Chromosome 2"/>
</dbReference>
<dbReference type="GO" id="GO:0003341">
    <property type="term" value="P:cilium movement"/>
    <property type="evidence" value="ECO:0007669"/>
    <property type="project" value="TreeGrafter"/>
</dbReference>
<comment type="subcellular location">
    <subcellularLocation>
        <location evidence="1">Cytoplasm</location>
        <location evidence="1">Cytoskeleton</location>
        <location evidence="1">Flagellum axoneme</location>
    </subcellularLocation>
    <subcellularLocation>
        <location evidence="9">Dynein axonemal particle</location>
    </subcellularLocation>
</comment>
<dbReference type="GO" id="GO:0045504">
    <property type="term" value="F:dynein heavy chain binding"/>
    <property type="evidence" value="ECO:0007669"/>
    <property type="project" value="TreeGrafter"/>
</dbReference>
<dbReference type="PANTHER" id="PTHR12442">
    <property type="entry name" value="DYNEIN INTERMEDIATE CHAIN"/>
    <property type="match status" value="1"/>
</dbReference>
<evidence type="ECO:0000256" key="13">
    <source>
        <dbReference type="ARBA" id="ARBA00064258"/>
    </source>
</evidence>
<evidence type="ECO:0000256" key="10">
    <source>
        <dbReference type="ARBA" id="ARBA00040002"/>
    </source>
</evidence>
<reference evidence="15" key="3">
    <citation type="submission" date="2025-09" db="UniProtKB">
        <authorList>
            <consortium name="Ensembl"/>
        </authorList>
    </citation>
    <scope>IDENTIFICATION</scope>
</reference>
<keyword evidence="2" id="KW-0963">Cytoplasm</keyword>
<comment type="subunit">
    <text evidence="13">Part of the multisubunit axonemal dynein complex formed at least of two heavy chains and a number of intermediate and light chains. Associated with axonemal dynein subunits such as, DNAH2, DNAI3, and DYNLT1. Interacts with DYNLT1.</text>
</comment>
<accession>A0A8C5XVB7</accession>
<dbReference type="GO" id="GO:0120293">
    <property type="term" value="C:dynein axonemal particle"/>
    <property type="evidence" value="ECO:0007669"/>
    <property type="project" value="UniProtKB-SubCell"/>
</dbReference>
<evidence type="ECO:0000256" key="2">
    <source>
        <dbReference type="ARBA" id="ARBA00022490"/>
    </source>
</evidence>
<evidence type="ECO:0000256" key="7">
    <source>
        <dbReference type="ARBA" id="ARBA00023212"/>
    </source>
</evidence>
<evidence type="ECO:0000256" key="5">
    <source>
        <dbReference type="ARBA" id="ARBA00022846"/>
    </source>
</evidence>
<keyword evidence="8" id="KW-0966">Cell projection</keyword>
<evidence type="ECO:0000256" key="8">
    <source>
        <dbReference type="ARBA" id="ARBA00023273"/>
    </source>
</evidence>